<accession>A0ABU4S8I1</accession>
<feature type="transmembrane region" description="Helical" evidence="1">
    <location>
        <begin position="26"/>
        <end position="45"/>
    </location>
</feature>
<gene>
    <name evidence="2" type="ORF">FE392_07125</name>
</gene>
<proteinExistence type="predicted"/>
<reference evidence="3" key="1">
    <citation type="journal article" date="2024" name="Toxins">
        <title>Genome Sequence Analysis of Native Xenorhabdus Strains Isolated from Entomopathogenic Nematodes in Argentina.</title>
        <authorList>
            <person name="Palma L."/>
            <person name="Frizzo L."/>
            <person name="Kaiser S."/>
            <person name="Berry C."/>
            <person name="Caballero P."/>
            <person name="Bode H.B."/>
            <person name="Del Valle E.E."/>
        </authorList>
    </citation>
    <scope>NUCLEOTIDE SEQUENCE [LARGE SCALE GENOMIC DNA]</scope>
    <source>
        <strain evidence="3">12</strain>
    </source>
</reference>
<dbReference type="InterPro" id="IPR019652">
    <property type="entry name" value="DUF2509"/>
</dbReference>
<comment type="caution">
    <text evidence="2">The sequence shown here is derived from an EMBL/GenBank/DDBJ whole genome shotgun (WGS) entry which is preliminary data.</text>
</comment>
<keyword evidence="1" id="KW-0812">Transmembrane</keyword>
<dbReference type="Pfam" id="PF10713">
    <property type="entry name" value="DUF2509"/>
    <property type="match status" value="1"/>
</dbReference>
<keyword evidence="3" id="KW-1185">Reference proteome</keyword>
<evidence type="ECO:0000313" key="3">
    <source>
        <dbReference type="Proteomes" id="UP001271890"/>
    </source>
</evidence>
<evidence type="ECO:0000256" key="1">
    <source>
        <dbReference type="SAM" id="Phobius"/>
    </source>
</evidence>
<keyword evidence="1" id="KW-0472">Membrane</keyword>
<organism evidence="2 3">
    <name type="scientific">Xenorhabdus santafensis</name>
    <dbReference type="NCBI Taxonomy" id="2582833"/>
    <lineage>
        <taxon>Bacteria</taxon>
        <taxon>Pseudomonadati</taxon>
        <taxon>Pseudomonadota</taxon>
        <taxon>Gammaproteobacteria</taxon>
        <taxon>Enterobacterales</taxon>
        <taxon>Morganellaceae</taxon>
        <taxon>Xenorhabdus</taxon>
    </lineage>
</organism>
<dbReference type="Proteomes" id="UP001271890">
    <property type="component" value="Unassembled WGS sequence"/>
</dbReference>
<sequence>MKNRWQKVSTDKNNGKQLAGKQQGNILLVSIMMLLALSLMMLKALHYQQENAMLMMVDEQNYLNAFLRAESSLAWGKVQLWQVDHQETGDWLCLQQPEFHLKSCLKRYSDTLFLLKGIAQLTSREKIELYQWMKQVKQANQVNQNSLISIKLTPVESGWLDFCPVSQAGFCL</sequence>
<dbReference type="EMBL" id="VCDN01000021">
    <property type="protein sequence ID" value="MDX7987102.1"/>
    <property type="molecule type" value="Genomic_DNA"/>
</dbReference>
<dbReference type="RefSeq" id="WP_319929536.1">
    <property type="nucleotide sequence ID" value="NZ_VCDN01000021.1"/>
</dbReference>
<keyword evidence="1" id="KW-1133">Transmembrane helix</keyword>
<evidence type="ECO:0000313" key="2">
    <source>
        <dbReference type="EMBL" id="MDX7987102.1"/>
    </source>
</evidence>
<name>A0ABU4S8I1_9GAMM</name>
<protein>
    <submittedName>
        <fullName evidence="2">DUF2509 family protein</fullName>
    </submittedName>
</protein>